<name>A0A379C639_9FIRM</name>
<keyword evidence="1" id="KW-0472">Membrane</keyword>
<evidence type="ECO:0000313" key="3">
    <source>
        <dbReference type="Proteomes" id="UP000255517"/>
    </source>
</evidence>
<dbReference type="OrthoDB" id="9892067at2"/>
<sequence length="71" mass="8370">MTEEMKILITRRNYLKNQTKKTEELRKKTAALLEKSRRKRNTIRGIKIMLYTILGVLGTYISFCLGWVCFG</sequence>
<dbReference type="STRING" id="1122949.GCA_000378725_01679"/>
<keyword evidence="1" id="KW-0812">Transmembrane</keyword>
<dbReference type="EMBL" id="UGSZ01000001">
    <property type="protein sequence ID" value="SUB57740.1"/>
    <property type="molecule type" value="Genomic_DNA"/>
</dbReference>
<organism evidence="2 3">
    <name type="scientific">Peptoniphilus lacrimalis</name>
    <dbReference type="NCBI Taxonomy" id="33031"/>
    <lineage>
        <taxon>Bacteria</taxon>
        <taxon>Bacillati</taxon>
        <taxon>Bacillota</taxon>
        <taxon>Tissierellia</taxon>
        <taxon>Tissierellales</taxon>
        <taxon>Peptoniphilaceae</taxon>
        <taxon>Peptoniphilus</taxon>
    </lineage>
</organism>
<dbReference type="RefSeq" id="WP_019035292.1">
    <property type="nucleotide sequence ID" value="NZ_JASOSY010000005.1"/>
</dbReference>
<gene>
    <name evidence="2" type="ORF">NCTC13149_01597</name>
</gene>
<feature type="transmembrane region" description="Helical" evidence="1">
    <location>
        <begin position="48"/>
        <end position="68"/>
    </location>
</feature>
<evidence type="ECO:0000313" key="2">
    <source>
        <dbReference type="EMBL" id="SUB57740.1"/>
    </source>
</evidence>
<dbReference type="Proteomes" id="UP000255517">
    <property type="component" value="Unassembled WGS sequence"/>
</dbReference>
<keyword evidence="1" id="KW-1133">Transmembrane helix</keyword>
<proteinExistence type="predicted"/>
<accession>A0A379C639</accession>
<dbReference type="AlphaFoldDB" id="A0A379C639"/>
<protein>
    <submittedName>
        <fullName evidence="2">Uncharacterized protein</fullName>
    </submittedName>
</protein>
<reference evidence="2 3" key="1">
    <citation type="submission" date="2018-06" db="EMBL/GenBank/DDBJ databases">
        <authorList>
            <consortium name="Pathogen Informatics"/>
            <person name="Doyle S."/>
        </authorList>
    </citation>
    <scope>NUCLEOTIDE SEQUENCE [LARGE SCALE GENOMIC DNA]</scope>
    <source>
        <strain evidence="2 3">NCTC13149</strain>
    </source>
</reference>
<evidence type="ECO:0000256" key="1">
    <source>
        <dbReference type="SAM" id="Phobius"/>
    </source>
</evidence>